<dbReference type="Proteomes" id="UP001396334">
    <property type="component" value="Unassembled WGS sequence"/>
</dbReference>
<evidence type="ECO:0000313" key="1">
    <source>
        <dbReference type="EMBL" id="KAK8976543.1"/>
    </source>
</evidence>
<reference evidence="1 2" key="1">
    <citation type="journal article" date="2024" name="G3 (Bethesda)">
        <title>Genome assembly of Hibiscus sabdariffa L. provides insights into metabolisms of medicinal natural products.</title>
        <authorList>
            <person name="Kim T."/>
        </authorList>
    </citation>
    <scope>NUCLEOTIDE SEQUENCE [LARGE SCALE GENOMIC DNA]</scope>
    <source>
        <strain evidence="1">TK-2024</strain>
        <tissue evidence="1">Old leaves</tissue>
    </source>
</reference>
<comment type="caution">
    <text evidence="1">The sequence shown here is derived from an EMBL/GenBank/DDBJ whole genome shotgun (WGS) entry which is preliminary data.</text>
</comment>
<keyword evidence="2" id="KW-1185">Reference proteome</keyword>
<name>A0ABR2NK30_9ROSI</name>
<protein>
    <submittedName>
        <fullName evidence="1">Uncharacterized protein</fullName>
    </submittedName>
</protein>
<accession>A0ABR2NK30</accession>
<proteinExistence type="predicted"/>
<sequence length="91" mass="9895">MGILKNSAVGFSRKPYQHDSGIAEEDIGMIQRDNEVCCSGMDLSEECGIQIDDQQILSKETNVGSPMGSGPKGRAKLSNVIEIGIEQRKVR</sequence>
<organism evidence="1 2">
    <name type="scientific">Hibiscus sabdariffa</name>
    <name type="common">roselle</name>
    <dbReference type="NCBI Taxonomy" id="183260"/>
    <lineage>
        <taxon>Eukaryota</taxon>
        <taxon>Viridiplantae</taxon>
        <taxon>Streptophyta</taxon>
        <taxon>Embryophyta</taxon>
        <taxon>Tracheophyta</taxon>
        <taxon>Spermatophyta</taxon>
        <taxon>Magnoliopsida</taxon>
        <taxon>eudicotyledons</taxon>
        <taxon>Gunneridae</taxon>
        <taxon>Pentapetalae</taxon>
        <taxon>rosids</taxon>
        <taxon>malvids</taxon>
        <taxon>Malvales</taxon>
        <taxon>Malvaceae</taxon>
        <taxon>Malvoideae</taxon>
        <taxon>Hibiscus</taxon>
    </lineage>
</organism>
<dbReference type="EMBL" id="JBBPBN010000128">
    <property type="protein sequence ID" value="KAK8976543.1"/>
    <property type="molecule type" value="Genomic_DNA"/>
</dbReference>
<evidence type="ECO:0000313" key="2">
    <source>
        <dbReference type="Proteomes" id="UP001396334"/>
    </source>
</evidence>
<gene>
    <name evidence="1" type="ORF">V6N11_049200</name>
</gene>